<keyword evidence="4" id="KW-1185">Reference proteome</keyword>
<protein>
    <submittedName>
        <fullName evidence="3">AAA family ATPase</fullName>
    </submittedName>
</protein>
<feature type="domain" description="DUF4143" evidence="2">
    <location>
        <begin position="249"/>
        <end position="389"/>
    </location>
</feature>
<sequence>MIEEYNPWWISRDKVKEIEIFRKFEESQLKWVPDVIQKLSLSPFSLNFVLGPRQVGKSTAMILLVKKLLDDNVDPKAIFYFSCDKIVDYKELDEILEDYLRIKKSNNITSSFLLLDEITYPKEWHRALKSRIDKGDFKNDVLVVTGSLSVSARREIETFPGRRGQGKNLIMYPLPFSKYVELFNVKLPRGDLNFVTSNFGRYSHLTQTLNELMERYLVTGGFPNAIREHSSYGRVSVTVDDFLSSVISDINKLRRSETFFKLTVKGLLERTSSELSYHSISKSFGVGTVKTAISYVELLDKMYLLKVLEQVDLEGNVMVRKEKKFYFTDPFIYKAFSSWTSVSVPGERLMESVAVTHISRLYETFYTKVRGEVDVVVKGNEMTGFEVKFGKVKEEKKILGRMKKVFVLSKDTVRDRVIPLSLFLSMLDVPQSVEFKVLK</sequence>
<name>A0A6A9QIH2_SULME</name>
<evidence type="ECO:0000313" key="4">
    <source>
        <dbReference type="Proteomes" id="UP000470772"/>
    </source>
</evidence>
<comment type="caution">
    <text evidence="3">The sequence shown here is derived from an EMBL/GenBank/DDBJ whole genome shotgun (WGS) entry which is preliminary data.</text>
</comment>
<proteinExistence type="predicted"/>
<feature type="domain" description="AAA" evidence="1">
    <location>
        <begin position="47"/>
        <end position="179"/>
    </location>
</feature>
<evidence type="ECO:0000313" key="3">
    <source>
        <dbReference type="EMBL" id="MUN29077.1"/>
    </source>
</evidence>
<dbReference type="PANTHER" id="PTHR33295:SF18">
    <property type="entry name" value="AAA+ ATPASE DOMAIN-CONTAINING PROTEIN"/>
    <property type="match status" value="1"/>
</dbReference>
<dbReference type="SUPFAM" id="SSF52540">
    <property type="entry name" value="P-loop containing nucleoside triphosphate hydrolases"/>
    <property type="match status" value="1"/>
</dbReference>
<organism evidence="3 4">
    <name type="scientific">Sulfuracidifex metallicus DSM 6482 = JCM 9184</name>
    <dbReference type="NCBI Taxonomy" id="523847"/>
    <lineage>
        <taxon>Archaea</taxon>
        <taxon>Thermoproteota</taxon>
        <taxon>Thermoprotei</taxon>
        <taxon>Sulfolobales</taxon>
        <taxon>Sulfolobaceae</taxon>
        <taxon>Sulfuracidifex</taxon>
    </lineage>
</organism>
<accession>A0A6A9QIH2</accession>
<evidence type="ECO:0000259" key="1">
    <source>
        <dbReference type="Pfam" id="PF13173"/>
    </source>
</evidence>
<dbReference type="RefSeq" id="WP_156016640.1">
    <property type="nucleotide sequence ID" value="NZ_WGGD01000005.1"/>
</dbReference>
<dbReference type="Pfam" id="PF13635">
    <property type="entry name" value="DUF4143"/>
    <property type="match status" value="1"/>
</dbReference>
<dbReference type="InterPro" id="IPR025420">
    <property type="entry name" value="DUF4143"/>
</dbReference>
<evidence type="ECO:0000259" key="2">
    <source>
        <dbReference type="Pfam" id="PF13635"/>
    </source>
</evidence>
<dbReference type="Pfam" id="PF13173">
    <property type="entry name" value="AAA_14"/>
    <property type="match status" value="1"/>
</dbReference>
<dbReference type="Proteomes" id="UP000470772">
    <property type="component" value="Unassembled WGS sequence"/>
</dbReference>
<dbReference type="AlphaFoldDB" id="A0A6A9QIH2"/>
<dbReference type="EMBL" id="WGGD01000005">
    <property type="protein sequence ID" value="MUN29077.1"/>
    <property type="molecule type" value="Genomic_DNA"/>
</dbReference>
<dbReference type="InterPro" id="IPR041682">
    <property type="entry name" value="AAA_14"/>
</dbReference>
<dbReference type="PANTHER" id="PTHR33295">
    <property type="entry name" value="ATPASE"/>
    <property type="match status" value="1"/>
</dbReference>
<dbReference type="InterPro" id="IPR027417">
    <property type="entry name" value="P-loop_NTPase"/>
</dbReference>
<reference evidence="3 4" key="1">
    <citation type="submission" date="2019-10" db="EMBL/GenBank/DDBJ databases">
        <title>Sequencing and Assembly of Multiple Reported Metal-Biooxidizing Members of the Extremely Thermoacidophilic Archaeal Family Sulfolobaceae.</title>
        <authorList>
            <person name="Counts J.A."/>
            <person name="Kelly R.M."/>
        </authorList>
    </citation>
    <scope>NUCLEOTIDE SEQUENCE [LARGE SCALE GENOMIC DNA]</scope>
    <source>
        <strain evidence="3 4">DSM 6482</strain>
    </source>
</reference>
<gene>
    <name evidence="3" type="ORF">GC250_06425</name>
</gene>